<keyword evidence="3" id="KW-0813">Transport</keyword>
<feature type="transmembrane region" description="Helical" evidence="8">
    <location>
        <begin position="256"/>
        <end position="280"/>
    </location>
</feature>
<dbReference type="PANTHER" id="PTHR21716:SF53">
    <property type="entry name" value="PERMEASE PERM-RELATED"/>
    <property type="match status" value="1"/>
</dbReference>
<feature type="transmembrane region" description="Helical" evidence="8">
    <location>
        <begin position="59"/>
        <end position="78"/>
    </location>
</feature>
<feature type="transmembrane region" description="Helical" evidence="8">
    <location>
        <begin position="232"/>
        <end position="250"/>
    </location>
</feature>
<dbReference type="PANTHER" id="PTHR21716">
    <property type="entry name" value="TRANSMEMBRANE PROTEIN"/>
    <property type="match status" value="1"/>
</dbReference>
<reference evidence="9" key="1">
    <citation type="submission" date="2020-05" db="EMBL/GenBank/DDBJ databases">
        <authorList>
            <person name="Chiriac C."/>
            <person name="Salcher M."/>
            <person name="Ghai R."/>
            <person name="Kavagutti S V."/>
        </authorList>
    </citation>
    <scope>NUCLEOTIDE SEQUENCE</scope>
</reference>
<evidence type="ECO:0000256" key="8">
    <source>
        <dbReference type="SAM" id="Phobius"/>
    </source>
</evidence>
<protein>
    <submittedName>
        <fullName evidence="9">Unannotated protein</fullName>
    </submittedName>
</protein>
<evidence type="ECO:0000256" key="1">
    <source>
        <dbReference type="ARBA" id="ARBA00004651"/>
    </source>
</evidence>
<feature type="transmembrane region" description="Helical" evidence="8">
    <location>
        <begin position="31"/>
        <end position="53"/>
    </location>
</feature>
<dbReference type="GO" id="GO:0005886">
    <property type="term" value="C:plasma membrane"/>
    <property type="evidence" value="ECO:0007669"/>
    <property type="project" value="UniProtKB-SubCell"/>
</dbReference>
<evidence type="ECO:0000256" key="5">
    <source>
        <dbReference type="ARBA" id="ARBA00022692"/>
    </source>
</evidence>
<dbReference type="InterPro" id="IPR002549">
    <property type="entry name" value="AI-2E-like"/>
</dbReference>
<evidence type="ECO:0000313" key="10">
    <source>
        <dbReference type="EMBL" id="CAB4821072.1"/>
    </source>
</evidence>
<feature type="transmembrane region" description="Helical" evidence="8">
    <location>
        <begin position="90"/>
        <end position="113"/>
    </location>
</feature>
<keyword evidence="5 8" id="KW-0812">Transmembrane</keyword>
<dbReference type="EMBL" id="CAEZZP010000042">
    <property type="protein sequence ID" value="CAB4771094.1"/>
    <property type="molecule type" value="Genomic_DNA"/>
</dbReference>
<comment type="subcellular location">
    <subcellularLocation>
        <location evidence="1">Cell membrane</location>
        <topology evidence="1">Multi-pass membrane protein</topology>
    </subcellularLocation>
</comment>
<evidence type="ECO:0000256" key="6">
    <source>
        <dbReference type="ARBA" id="ARBA00022989"/>
    </source>
</evidence>
<name>A0A6J6VHJ4_9ZZZZ</name>
<dbReference type="Pfam" id="PF01594">
    <property type="entry name" value="AI-2E_transport"/>
    <property type="match status" value="1"/>
</dbReference>
<dbReference type="GO" id="GO:0055085">
    <property type="term" value="P:transmembrane transport"/>
    <property type="evidence" value="ECO:0007669"/>
    <property type="project" value="TreeGrafter"/>
</dbReference>
<keyword evidence="6 8" id="KW-1133">Transmembrane helix</keyword>
<keyword evidence="7 8" id="KW-0472">Membrane</keyword>
<feature type="transmembrane region" description="Helical" evidence="8">
    <location>
        <begin position="329"/>
        <end position="360"/>
    </location>
</feature>
<sequence length="392" mass="43027">MPIQAEYARHMSDELPITPPIEPDSNKLPRWVWKAIIVFWLGFLGTILIRYAYDRLFSFLILLLVSLFLSLAIEPGTTRLAKRGWRRGHATIVILLGLLVGVIIFVAAIGTLVGTQVADLAQNSERYVSRTVNFLNDTLSTNINPQKVNDSIQDPKGPVQKFIKGQQDEALQLSVTALGLLLQAFSVMLFTFYLVADGPRLRRSICSRLAPARQKRVLDTWDLAIEKTGGYLYSRALLAVASAFVHWIAFQSLGTAAPIALALWVGLISQFIPVVGTYIAGVLPVLITFIDSPLKALAVIIVVILYQQIENFIISPRITARTMEIHPAISFGAAIAGGALLGPVGAILGLPVAAMAVALASASGERHELIENELVRVPEKGKQRIRRRGRRR</sequence>
<gene>
    <name evidence="9" type="ORF">UFOPK2880_00823</name>
    <name evidence="10" type="ORF">UFOPK3004_01832</name>
</gene>
<evidence type="ECO:0000256" key="4">
    <source>
        <dbReference type="ARBA" id="ARBA00022475"/>
    </source>
</evidence>
<evidence type="ECO:0000256" key="3">
    <source>
        <dbReference type="ARBA" id="ARBA00022448"/>
    </source>
</evidence>
<evidence type="ECO:0000256" key="7">
    <source>
        <dbReference type="ARBA" id="ARBA00023136"/>
    </source>
</evidence>
<proteinExistence type="inferred from homology"/>
<feature type="transmembrane region" description="Helical" evidence="8">
    <location>
        <begin position="292"/>
        <end position="309"/>
    </location>
</feature>
<organism evidence="9">
    <name type="scientific">freshwater metagenome</name>
    <dbReference type="NCBI Taxonomy" id="449393"/>
    <lineage>
        <taxon>unclassified sequences</taxon>
        <taxon>metagenomes</taxon>
        <taxon>ecological metagenomes</taxon>
    </lineage>
</organism>
<keyword evidence="4" id="KW-1003">Cell membrane</keyword>
<comment type="similarity">
    <text evidence="2">Belongs to the autoinducer-2 exporter (AI-2E) (TC 2.A.86) family.</text>
</comment>
<dbReference type="EMBL" id="CAFAAL010000246">
    <property type="protein sequence ID" value="CAB4821072.1"/>
    <property type="molecule type" value="Genomic_DNA"/>
</dbReference>
<dbReference type="AlphaFoldDB" id="A0A6J6VHJ4"/>
<evidence type="ECO:0000313" key="9">
    <source>
        <dbReference type="EMBL" id="CAB4771094.1"/>
    </source>
</evidence>
<evidence type="ECO:0000256" key="2">
    <source>
        <dbReference type="ARBA" id="ARBA00009773"/>
    </source>
</evidence>
<accession>A0A6J6VHJ4</accession>
<feature type="transmembrane region" description="Helical" evidence="8">
    <location>
        <begin position="171"/>
        <end position="195"/>
    </location>
</feature>